<gene>
    <name evidence="1" type="ORF">IAA62_04465</name>
</gene>
<reference evidence="1" key="1">
    <citation type="submission" date="2020-10" db="EMBL/GenBank/DDBJ databases">
        <authorList>
            <person name="Gilroy R."/>
        </authorList>
    </citation>
    <scope>NUCLEOTIDE SEQUENCE</scope>
    <source>
        <strain evidence="1">CHK186-9395</strain>
    </source>
</reference>
<dbReference type="Proteomes" id="UP000886861">
    <property type="component" value="Unassembled WGS sequence"/>
</dbReference>
<comment type="caution">
    <text evidence="1">The sequence shown here is derived from an EMBL/GenBank/DDBJ whole genome shotgun (WGS) entry which is preliminary data.</text>
</comment>
<evidence type="ECO:0000313" key="2">
    <source>
        <dbReference type="Proteomes" id="UP000886861"/>
    </source>
</evidence>
<dbReference type="Pfam" id="PF01136">
    <property type="entry name" value="Peptidase_U32"/>
    <property type="match status" value="1"/>
</dbReference>
<dbReference type="EMBL" id="DVOJ01000015">
    <property type="protein sequence ID" value="HIV01787.1"/>
    <property type="molecule type" value="Genomic_DNA"/>
</dbReference>
<evidence type="ECO:0000313" key="1">
    <source>
        <dbReference type="EMBL" id="HIV01787.1"/>
    </source>
</evidence>
<dbReference type="PANTHER" id="PTHR30217:SF10">
    <property type="entry name" value="23S RRNA 5-HYDROXYCYTIDINE C2501 SYNTHASE"/>
    <property type="match status" value="1"/>
</dbReference>
<organism evidence="1 2">
    <name type="scientific">Candidatus Caccopulliclostridium gallistercoris</name>
    <dbReference type="NCBI Taxonomy" id="2840719"/>
    <lineage>
        <taxon>Bacteria</taxon>
        <taxon>Bacillati</taxon>
        <taxon>Bacillota</taxon>
        <taxon>Clostridia</taxon>
        <taxon>Candidatus Caccopulliclostridium</taxon>
    </lineage>
</organism>
<dbReference type="InterPro" id="IPR001539">
    <property type="entry name" value="Peptidase_U32"/>
</dbReference>
<dbReference type="AlphaFoldDB" id="A0A9D1NER3"/>
<protein>
    <submittedName>
        <fullName evidence="1">U32 family peptidase</fullName>
    </submittedName>
</protein>
<sequence length="386" mass="45186">MKISLATNFDDALIDKIKAYNIYEVYGKLNVDIIGGGRPSNYLNELHIKNFEKHVKKVRDTGINFNYLLNSACLENLNQNINWVKNVVKFLEYLKSVGVNALTVTNPYLLELIKKYFKNDFIIRVSSFACVDNYEKAKFWQEFGADIICVDFCKLNRNFKMLEYMVKNLHCKLELLCTNSCLKDCAMIHTHVNDIAHASNSMSKRQPYEDWGLNFCQEYQLNNLHEYIKSPWIRPEDIKVYESIGIQHFKITERDFPTEELVKRVKVYTERSFDGNLLDLIQCSGAYIKGNLNLKKRNDFSARSEVVDEIKRVRGIGRAREAERHIFIDNKKIPQNFINFFVQDGCSGMCDKCNYCKRIANNAIIKNEEVIDYLNFLYSTFNKLKY</sequence>
<dbReference type="PANTHER" id="PTHR30217">
    <property type="entry name" value="PEPTIDASE U32 FAMILY"/>
    <property type="match status" value="1"/>
</dbReference>
<name>A0A9D1NER3_9FIRM</name>
<proteinExistence type="predicted"/>
<reference evidence="1" key="2">
    <citation type="journal article" date="2021" name="PeerJ">
        <title>Extensive microbial diversity within the chicken gut microbiome revealed by metagenomics and culture.</title>
        <authorList>
            <person name="Gilroy R."/>
            <person name="Ravi A."/>
            <person name="Getino M."/>
            <person name="Pursley I."/>
            <person name="Horton D.L."/>
            <person name="Alikhan N.F."/>
            <person name="Baker D."/>
            <person name="Gharbi K."/>
            <person name="Hall N."/>
            <person name="Watson M."/>
            <person name="Adriaenssens E.M."/>
            <person name="Foster-Nyarko E."/>
            <person name="Jarju S."/>
            <person name="Secka A."/>
            <person name="Antonio M."/>
            <person name="Oren A."/>
            <person name="Chaudhuri R.R."/>
            <person name="La Ragione R."/>
            <person name="Hildebrand F."/>
            <person name="Pallen M.J."/>
        </authorList>
    </citation>
    <scope>NUCLEOTIDE SEQUENCE</scope>
    <source>
        <strain evidence="1">CHK186-9395</strain>
    </source>
</reference>
<accession>A0A9D1NER3</accession>
<dbReference type="InterPro" id="IPR051454">
    <property type="entry name" value="RNA/ubiquinone_mod_enzymes"/>
</dbReference>